<dbReference type="STRING" id="1330330.IX53_03400"/>
<reference evidence="1 2" key="1">
    <citation type="submission" date="2015-04" db="EMBL/GenBank/DDBJ databases">
        <title>Complete Genome Sequence of Kosmotoga pacifica SLHLJ1.</title>
        <authorList>
            <person name="Jiang L.J."/>
            <person name="Shao Z.Z."/>
            <person name="Jebbar M."/>
        </authorList>
    </citation>
    <scope>NUCLEOTIDE SEQUENCE [LARGE SCALE GENOMIC DNA]</scope>
    <source>
        <strain evidence="1 2">SLHLJ1</strain>
    </source>
</reference>
<proteinExistence type="predicted"/>
<evidence type="ECO:0000313" key="2">
    <source>
        <dbReference type="Proteomes" id="UP000035159"/>
    </source>
</evidence>
<dbReference type="PATRIC" id="fig|1330330.3.peg.680"/>
<protein>
    <submittedName>
        <fullName evidence="1">Uncharacterized protein</fullName>
    </submittedName>
</protein>
<evidence type="ECO:0000313" key="1">
    <source>
        <dbReference type="EMBL" id="AKI97025.1"/>
    </source>
</evidence>
<dbReference type="RefSeq" id="WP_047754160.1">
    <property type="nucleotide sequence ID" value="NZ_CAJUHA010000019.1"/>
</dbReference>
<dbReference type="Proteomes" id="UP000035159">
    <property type="component" value="Chromosome"/>
</dbReference>
<accession>A0A0G2Z5Z0</accession>
<dbReference type="KEGG" id="kpf:IX53_03400"/>
<sequence>MKNDLFERLLELIMSDEFDPEELNTESFVTLLKENFSTEEAEEILESFDSLFGGLSDLIENPREYFFGDEGKALPKEEDTEK</sequence>
<dbReference type="EMBL" id="CP011232">
    <property type="protein sequence ID" value="AKI97025.1"/>
    <property type="molecule type" value="Genomic_DNA"/>
</dbReference>
<organism evidence="1 2">
    <name type="scientific">Kosmotoga pacifica</name>
    <dbReference type="NCBI Taxonomy" id="1330330"/>
    <lineage>
        <taxon>Bacteria</taxon>
        <taxon>Thermotogati</taxon>
        <taxon>Thermotogota</taxon>
        <taxon>Thermotogae</taxon>
        <taxon>Kosmotogales</taxon>
        <taxon>Kosmotogaceae</taxon>
        <taxon>Kosmotoga</taxon>
    </lineage>
</organism>
<dbReference type="AlphaFoldDB" id="A0A0G2Z5Z0"/>
<name>A0A0G2Z5Z0_9BACT</name>
<keyword evidence="2" id="KW-1185">Reference proteome</keyword>
<dbReference type="OrthoDB" id="46957at2"/>
<gene>
    <name evidence="1" type="ORF">IX53_03400</name>
</gene>